<dbReference type="AlphaFoldDB" id="A0A445MSX4"/>
<evidence type="ECO:0000313" key="2">
    <source>
        <dbReference type="EMBL" id="SPD72558.1"/>
    </source>
</evidence>
<accession>A0A445MSX4</accession>
<protein>
    <submittedName>
        <fullName evidence="2">Uncharacterized protein</fullName>
    </submittedName>
</protein>
<reference evidence="2" key="1">
    <citation type="submission" date="2018-01" db="EMBL/GenBank/DDBJ databases">
        <authorList>
            <person name="Regsiter A."/>
            <person name="William W."/>
        </authorList>
    </citation>
    <scope>NUCLEOTIDE SEQUENCE</scope>
    <source>
        <strain evidence="2">TRIP AH-1</strain>
    </source>
</reference>
<evidence type="ECO:0000256" key="1">
    <source>
        <dbReference type="SAM" id="MobiDB-lite"/>
    </source>
</evidence>
<organism evidence="2">
    <name type="scientific">uncultured Desulfobacterium sp</name>
    <dbReference type="NCBI Taxonomy" id="201089"/>
    <lineage>
        <taxon>Bacteria</taxon>
        <taxon>Pseudomonadati</taxon>
        <taxon>Thermodesulfobacteriota</taxon>
        <taxon>Desulfobacteria</taxon>
        <taxon>Desulfobacterales</taxon>
        <taxon>Desulfobacteriaceae</taxon>
        <taxon>Desulfobacterium</taxon>
        <taxon>environmental samples</taxon>
    </lineage>
</organism>
<proteinExistence type="predicted"/>
<sequence length="145" mass="16724">MIITSRHDLAWRIRAVFDGKLPPREYLTPDIRRKNPGWGDEIFNRTIEKMEFFLPTGHRIVLAGMEQYNFFVEAAQSTQSRSGTQILAFWLCGKLPGEDIVEMWRVGNGKKVIRDQKPWRSEWGGGPTRGWKKGLPGRPVSTIVR</sequence>
<gene>
    <name evidence="2" type="ORF">PITCH_A140038</name>
</gene>
<name>A0A445MSX4_9BACT</name>
<dbReference type="EMBL" id="OJIN01000046">
    <property type="protein sequence ID" value="SPD72558.1"/>
    <property type="molecule type" value="Genomic_DNA"/>
</dbReference>
<feature type="region of interest" description="Disordered" evidence="1">
    <location>
        <begin position="123"/>
        <end position="145"/>
    </location>
</feature>